<evidence type="ECO:0000313" key="1">
    <source>
        <dbReference type="EMBL" id="KAB8068842.1"/>
    </source>
</evidence>
<sequence length="265" mass="28066">MRILCLPATSSVLARDILQDLQRSDWTPASIVSHDFTSTKRSDSDASSPLDSRDSQESVALTTLGGCLQSSVPGWPKKRPSHDQFEKCVKSATGSVAKRDQSTSISASPLVADGNTGSGICSVANTVLSNFLTGKDMEDLASSVCDTMVTLGGGIITKDAGAIASAITVQGGHKKGLSIVHKHRNLQIIGTVANVAGINIKSKLVNLCVQAIKYQAETCVTDLKYGAFNHQVDHVAKSSTTIWRDSKDAVQAIFDIGFAMPNAFR</sequence>
<keyword evidence="2" id="KW-1185">Reference proteome</keyword>
<evidence type="ECO:0000313" key="2">
    <source>
        <dbReference type="Proteomes" id="UP000326565"/>
    </source>
</evidence>
<name>A0A5N5WP65_9EURO</name>
<proteinExistence type="predicted"/>
<accession>A0A5N5WP65</accession>
<gene>
    <name evidence="1" type="ORF">BDV29DRAFT_195345</name>
</gene>
<organism evidence="1 2">
    <name type="scientific">Aspergillus leporis</name>
    <dbReference type="NCBI Taxonomy" id="41062"/>
    <lineage>
        <taxon>Eukaryota</taxon>
        <taxon>Fungi</taxon>
        <taxon>Dikarya</taxon>
        <taxon>Ascomycota</taxon>
        <taxon>Pezizomycotina</taxon>
        <taxon>Eurotiomycetes</taxon>
        <taxon>Eurotiomycetidae</taxon>
        <taxon>Eurotiales</taxon>
        <taxon>Aspergillaceae</taxon>
        <taxon>Aspergillus</taxon>
        <taxon>Aspergillus subgen. Circumdati</taxon>
    </lineage>
</organism>
<dbReference type="AlphaFoldDB" id="A0A5N5WP65"/>
<protein>
    <submittedName>
        <fullName evidence="1">Uncharacterized protein</fullName>
    </submittedName>
</protein>
<reference evidence="1 2" key="1">
    <citation type="submission" date="2019-04" db="EMBL/GenBank/DDBJ databases">
        <title>Friends and foes A comparative genomics study of 23 Aspergillus species from section Flavi.</title>
        <authorList>
            <consortium name="DOE Joint Genome Institute"/>
            <person name="Kjaerbolling I."/>
            <person name="Vesth T."/>
            <person name="Frisvad J.C."/>
            <person name="Nybo J.L."/>
            <person name="Theobald S."/>
            <person name="Kildgaard S."/>
            <person name="Isbrandt T."/>
            <person name="Kuo A."/>
            <person name="Sato A."/>
            <person name="Lyhne E.K."/>
            <person name="Kogle M.E."/>
            <person name="Wiebenga A."/>
            <person name="Kun R.S."/>
            <person name="Lubbers R.J."/>
            <person name="Makela M.R."/>
            <person name="Barry K."/>
            <person name="Chovatia M."/>
            <person name="Clum A."/>
            <person name="Daum C."/>
            <person name="Haridas S."/>
            <person name="He G."/>
            <person name="LaButti K."/>
            <person name="Lipzen A."/>
            <person name="Mondo S."/>
            <person name="Riley R."/>
            <person name="Salamov A."/>
            <person name="Simmons B.A."/>
            <person name="Magnuson J.K."/>
            <person name="Henrissat B."/>
            <person name="Mortensen U.H."/>
            <person name="Larsen T.O."/>
            <person name="Devries R.P."/>
            <person name="Grigoriev I.V."/>
            <person name="Machida M."/>
            <person name="Baker S.E."/>
            <person name="Andersen M.R."/>
        </authorList>
    </citation>
    <scope>NUCLEOTIDE SEQUENCE [LARGE SCALE GENOMIC DNA]</scope>
    <source>
        <strain evidence="1 2">CBS 151.66</strain>
    </source>
</reference>
<dbReference type="Proteomes" id="UP000326565">
    <property type="component" value="Unassembled WGS sequence"/>
</dbReference>
<dbReference type="OrthoDB" id="4521144at2759"/>
<dbReference type="EMBL" id="ML732370">
    <property type="protein sequence ID" value="KAB8068842.1"/>
    <property type="molecule type" value="Genomic_DNA"/>
</dbReference>